<dbReference type="InterPro" id="IPR017871">
    <property type="entry name" value="ABC_transporter-like_CS"/>
</dbReference>
<reference evidence="9" key="1">
    <citation type="journal article" date="2014" name="Int. J. Syst. Evol. Microbiol.">
        <title>Complete genome sequence of Corynebacterium casei LMG S-19264T (=DSM 44701T), isolated from a smear-ripened cheese.</title>
        <authorList>
            <consortium name="US DOE Joint Genome Institute (JGI-PGF)"/>
            <person name="Walter F."/>
            <person name="Albersmeier A."/>
            <person name="Kalinowski J."/>
            <person name="Ruckert C."/>
        </authorList>
    </citation>
    <scope>NUCLEOTIDE SEQUENCE</scope>
    <source>
        <strain evidence="9">JCM 14359</strain>
    </source>
</reference>
<dbReference type="GO" id="GO:0005524">
    <property type="term" value="F:ATP binding"/>
    <property type="evidence" value="ECO:0007669"/>
    <property type="project" value="UniProtKB-KW"/>
</dbReference>
<evidence type="ECO:0000256" key="2">
    <source>
        <dbReference type="ARBA" id="ARBA00022448"/>
    </source>
</evidence>
<dbReference type="RefSeq" id="WP_188786046.1">
    <property type="nucleotide sequence ID" value="NZ_BMOC01000003.1"/>
</dbReference>
<dbReference type="NCBIfam" id="TIGR01727">
    <property type="entry name" value="oligo_HPY"/>
    <property type="match status" value="1"/>
</dbReference>
<evidence type="ECO:0000256" key="4">
    <source>
        <dbReference type="ARBA" id="ARBA00022741"/>
    </source>
</evidence>
<organism evidence="9 10">
    <name type="scientific">Halobellus salinus</name>
    <dbReference type="NCBI Taxonomy" id="931585"/>
    <lineage>
        <taxon>Archaea</taxon>
        <taxon>Methanobacteriati</taxon>
        <taxon>Methanobacteriota</taxon>
        <taxon>Stenosarchaea group</taxon>
        <taxon>Halobacteria</taxon>
        <taxon>Halobacteriales</taxon>
        <taxon>Haloferacaceae</taxon>
        <taxon>Halobellus</taxon>
    </lineage>
</organism>
<keyword evidence="4" id="KW-0547">Nucleotide-binding</keyword>
<evidence type="ECO:0000256" key="1">
    <source>
        <dbReference type="ARBA" id="ARBA00004202"/>
    </source>
</evidence>
<dbReference type="PANTHER" id="PTHR43297">
    <property type="entry name" value="OLIGOPEPTIDE TRANSPORT ATP-BINDING PROTEIN APPD"/>
    <property type="match status" value="1"/>
</dbReference>
<dbReference type="PROSITE" id="PS00211">
    <property type="entry name" value="ABC_TRANSPORTER_1"/>
    <property type="match status" value="1"/>
</dbReference>
<dbReference type="PANTHER" id="PTHR43297:SF2">
    <property type="entry name" value="DIPEPTIDE TRANSPORT ATP-BINDING PROTEIN DPPD"/>
    <property type="match status" value="1"/>
</dbReference>
<evidence type="ECO:0000256" key="5">
    <source>
        <dbReference type="ARBA" id="ARBA00022840"/>
    </source>
</evidence>
<dbReference type="InterPro" id="IPR003439">
    <property type="entry name" value="ABC_transporter-like_ATP-bd"/>
</dbReference>
<dbReference type="Pfam" id="PF00005">
    <property type="entry name" value="ABC_tran"/>
    <property type="match status" value="1"/>
</dbReference>
<dbReference type="InterPro" id="IPR003593">
    <property type="entry name" value="AAA+_ATPase"/>
</dbReference>
<evidence type="ECO:0000256" key="6">
    <source>
        <dbReference type="ARBA" id="ARBA00023136"/>
    </source>
</evidence>
<dbReference type="GO" id="GO:0015833">
    <property type="term" value="P:peptide transport"/>
    <property type="evidence" value="ECO:0007669"/>
    <property type="project" value="InterPro"/>
</dbReference>
<comment type="caution">
    <text evidence="9">The sequence shown here is derived from an EMBL/GenBank/DDBJ whole genome shotgun (WGS) entry which is preliminary data.</text>
</comment>
<dbReference type="PROSITE" id="PS50893">
    <property type="entry name" value="ABC_TRANSPORTER_2"/>
    <property type="match status" value="1"/>
</dbReference>
<dbReference type="AlphaFoldDB" id="A0A830EDP8"/>
<dbReference type="InterPro" id="IPR013563">
    <property type="entry name" value="Oligopep_ABC_C"/>
</dbReference>
<feature type="compositionally biased region" description="Basic and acidic residues" evidence="7">
    <location>
        <begin position="319"/>
        <end position="337"/>
    </location>
</feature>
<dbReference type="FunFam" id="3.40.50.300:FF:000016">
    <property type="entry name" value="Oligopeptide ABC transporter ATP-binding component"/>
    <property type="match status" value="1"/>
</dbReference>
<dbReference type="SMART" id="SM00382">
    <property type="entry name" value="AAA"/>
    <property type="match status" value="1"/>
</dbReference>
<keyword evidence="2" id="KW-0813">Transport</keyword>
<evidence type="ECO:0000256" key="7">
    <source>
        <dbReference type="SAM" id="MobiDB-lite"/>
    </source>
</evidence>
<protein>
    <submittedName>
        <fullName evidence="9">Dipeptide/oligopeptide/nickel ABC transporter ATP-binding protein</fullName>
    </submittedName>
</protein>
<dbReference type="CDD" id="cd03257">
    <property type="entry name" value="ABC_NikE_OppD_transporters"/>
    <property type="match status" value="1"/>
</dbReference>
<dbReference type="InterPro" id="IPR027417">
    <property type="entry name" value="P-loop_NTPase"/>
</dbReference>
<sequence>MSLLELRDVSTEYETDDGPLRAVESVDMELEAGEILGIVGESGCGKTTLMKTILNLLPGNGRVVGGEIEFDGRDLTQLSKSEWQSVRWAEISYIIQNAMNALDPVYTVGAQFVEIIRAHTDDSKAEARTRAGDMLEKVGIGRGRLNDYPHELSGGQRQRVVVALALALEPPLIVADEPTTGLDVVTQEEILTLIQDMQSELGSAMIIITHDISVVAEVADRTGVMYGGQLVEVGDTVDVFNNSAHPYTMGLTNAFPSLADNPERLVSIPGTPPDLVTPPEGCRFAERCPFETEACAREPPVEGVGDRHTARCHYTDQAARFREESSREDTWTEGADR</sequence>
<reference evidence="9" key="2">
    <citation type="submission" date="2020-09" db="EMBL/GenBank/DDBJ databases">
        <authorList>
            <person name="Sun Q."/>
            <person name="Ohkuma M."/>
        </authorList>
    </citation>
    <scope>NUCLEOTIDE SEQUENCE</scope>
    <source>
        <strain evidence="9">JCM 14359</strain>
    </source>
</reference>
<dbReference type="Proteomes" id="UP000653099">
    <property type="component" value="Unassembled WGS sequence"/>
</dbReference>
<proteinExistence type="predicted"/>
<dbReference type="OrthoDB" id="18209at2157"/>
<keyword evidence="3" id="KW-1003">Cell membrane</keyword>
<dbReference type="GO" id="GO:0005886">
    <property type="term" value="C:plasma membrane"/>
    <property type="evidence" value="ECO:0007669"/>
    <property type="project" value="UniProtKB-SubCell"/>
</dbReference>
<dbReference type="Gene3D" id="3.40.50.300">
    <property type="entry name" value="P-loop containing nucleotide triphosphate hydrolases"/>
    <property type="match status" value="1"/>
</dbReference>
<keyword evidence="5 9" id="KW-0067">ATP-binding</keyword>
<evidence type="ECO:0000259" key="8">
    <source>
        <dbReference type="PROSITE" id="PS50893"/>
    </source>
</evidence>
<feature type="region of interest" description="Disordered" evidence="7">
    <location>
        <begin position="316"/>
        <end position="337"/>
    </location>
</feature>
<comment type="subcellular location">
    <subcellularLocation>
        <location evidence="1">Cell membrane</location>
        <topology evidence="1">Peripheral membrane protein</topology>
    </subcellularLocation>
</comment>
<dbReference type="Pfam" id="PF08352">
    <property type="entry name" value="oligo_HPY"/>
    <property type="match status" value="1"/>
</dbReference>
<evidence type="ECO:0000313" key="10">
    <source>
        <dbReference type="Proteomes" id="UP000653099"/>
    </source>
</evidence>
<gene>
    <name evidence="9" type="ORF">GCM10008995_07390</name>
</gene>
<dbReference type="SUPFAM" id="SSF52540">
    <property type="entry name" value="P-loop containing nucleoside triphosphate hydrolases"/>
    <property type="match status" value="1"/>
</dbReference>
<accession>A0A830EDP8</accession>
<name>A0A830EDP8_9EURY</name>
<dbReference type="EMBL" id="BMOC01000003">
    <property type="protein sequence ID" value="GGJ00056.1"/>
    <property type="molecule type" value="Genomic_DNA"/>
</dbReference>
<dbReference type="GO" id="GO:0016887">
    <property type="term" value="F:ATP hydrolysis activity"/>
    <property type="evidence" value="ECO:0007669"/>
    <property type="project" value="InterPro"/>
</dbReference>
<keyword evidence="10" id="KW-1185">Reference proteome</keyword>
<keyword evidence="6" id="KW-0472">Membrane</keyword>
<evidence type="ECO:0000256" key="3">
    <source>
        <dbReference type="ARBA" id="ARBA00022475"/>
    </source>
</evidence>
<feature type="domain" description="ABC transporter" evidence="8">
    <location>
        <begin position="4"/>
        <end position="252"/>
    </location>
</feature>
<evidence type="ECO:0000313" key="9">
    <source>
        <dbReference type="EMBL" id="GGJ00056.1"/>
    </source>
</evidence>
<dbReference type="InterPro" id="IPR050388">
    <property type="entry name" value="ABC_Ni/Peptide_Import"/>
</dbReference>